<keyword evidence="1" id="KW-0469">Meiosis</keyword>
<dbReference type="GO" id="GO:0090173">
    <property type="term" value="P:regulation of synaptonemal complex assembly"/>
    <property type="evidence" value="ECO:0007669"/>
    <property type="project" value="InterPro"/>
</dbReference>
<dbReference type="STRING" id="1789683.A0A1X7QY17"/>
<evidence type="ECO:0000313" key="3">
    <source>
        <dbReference type="Proteomes" id="UP000196158"/>
    </source>
</evidence>
<gene>
    <name evidence="2" type="ORF">KASA_0Q07755G</name>
</gene>
<dbReference type="Pfam" id="PF08631">
    <property type="entry name" value="SPO22"/>
    <property type="match status" value="1"/>
</dbReference>
<name>A0A1X7QY17_9SACH</name>
<reference evidence="2 3" key="1">
    <citation type="submission" date="2017-04" db="EMBL/GenBank/DDBJ databases">
        <authorList>
            <person name="Afonso C.L."/>
            <person name="Miller P.J."/>
            <person name="Scott M.A."/>
            <person name="Spackman E."/>
            <person name="Goraichik I."/>
            <person name="Dimitrov K.M."/>
            <person name="Suarez D.L."/>
            <person name="Swayne D.E."/>
        </authorList>
    </citation>
    <scope>NUCLEOTIDE SEQUENCE [LARGE SCALE GENOMIC DNA]</scope>
</reference>
<evidence type="ECO:0000313" key="2">
    <source>
        <dbReference type="EMBL" id="SMN18318.1"/>
    </source>
</evidence>
<dbReference type="InterPro" id="IPR039057">
    <property type="entry name" value="Spo22/ZIP4"/>
</dbReference>
<sequence length="1005" mass="115981">MSSDTILSTFETTILEFCEVAKWINSHILDLKQLTEDDLKCITNRIDALQPTAEKYETSFRKGGVTINEETLLRFENLSSILWNTVSLSLKANVSETALVKFLCKCQLFAAILLSVYNSLNEKNDVALRSFNCFTTTLKTLMGEFKQNPDTIIDSQDTLFKVSMAHVETYVNLLTEQKYSMNKKDTSFFHKLLIEANICIFQWYIQQNDSDTAKIYLKKVDLSNLVDDIKVEMVLEVSRILYNSSLFLYNSKGTINVDVLDDVLIYLAKAFEYLTLPIEKIKSHIDFLAIRYSITILLIQCSIEKPNISPKEEEQVGNLFELLQKQYPKKPIPFQLQVKYLKKTRPENMTELIASIIMQMILSIDIPNSYEILISTINEFSQIDTKRALTSLDYLFQNKIDPIKDQKHFEQTILTRFYITLQSKDLNETEIITQLFDFYKVMEKRISQPLSRSTVSSIVTLLWSSGKKIEKMESYVICSKFYELALEEIISGSYSERGKLQRALTSAYLSSNNLTKAEETLNNLSPTDLNHPLTILIKLKLLLKLKDFSNIPKCFESLFRSSHEKSFDAFILALNEVNELPKLLIDGVTLFFQKLNNINDNLEKFNTKTYDVSVISLIRYTIQCVIKFTEEAQGALNIDSPKILMLLSEPLRFLRELKTNKKLSISIDDSLTNTVDFTLTADDIEWFASTAYNISGTLCQDDEKLKESFEFAKTANGFLELIPYSDFTFLKMYHFSYWGYRCRFQKASIRCRLIEKGDGQDINIFGDPKNMAHNHELDNLIHDIISFFKTATANRSLNAEQTSDLQVLLAECFKTYVNILIIQRKMDLVENLLSIGHTENLFNLDNHFAEALIQKDDVPLDIRRPIIIKLIKRNLENAEGMIDKLCYWIRCTFTDCNLKFSSDVYSIFECLLTKLKVNNDLAFENSQEVKIDIENISSICWNVGINSLISDSREDFIKWAKLAYGFTKFTRIGLDIQMRRLWNSLLSTGQIENSDELSKLFDESV</sequence>
<organism evidence="2 3">
    <name type="scientific">Maudiozyma saulgeensis</name>
    <dbReference type="NCBI Taxonomy" id="1789683"/>
    <lineage>
        <taxon>Eukaryota</taxon>
        <taxon>Fungi</taxon>
        <taxon>Dikarya</taxon>
        <taxon>Ascomycota</taxon>
        <taxon>Saccharomycotina</taxon>
        <taxon>Saccharomycetes</taxon>
        <taxon>Saccharomycetales</taxon>
        <taxon>Saccharomycetaceae</taxon>
        <taxon>Maudiozyma</taxon>
    </lineage>
</organism>
<dbReference type="PANTHER" id="PTHR40375">
    <property type="entry name" value="SPORULATION-SPECIFIC PROTEIN 22"/>
    <property type="match status" value="1"/>
</dbReference>
<dbReference type="PANTHER" id="PTHR40375:SF2">
    <property type="entry name" value="SPORULATION-SPECIFIC PROTEIN 22"/>
    <property type="match status" value="1"/>
</dbReference>
<dbReference type="Proteomes" id="UP000196158">
    <property type="component" value="Unassembled WGS sequence"/>
</dbReference>
<dbReference type="GO" id="GO:0051321">
    <property type="term" value="P:meiotic cell cycle"/>
    <property type="evidence" value="ECO:0007669"/>
    <property type="project" value="UniProtKB-KW"/>
</dbReference>
<proteinExistence type="predicted"/>
<protein>
    <submittedName>
        <fullName evidence="2">Similar to Saccharomyces cerevisiae YIL073C SPO22 Meiosis-specific protein essential for chromosome synapsis, involved in completion of nuclear divisions during meiosis</fullName>
    </submittedName>
</protein>
<dbReference type="InterPro" id="IPR013940">
    <property type="entry name" value="Spo22/ZIP4/TEX11"/>
</dbReference>
<evidence type="ECO:0000256" key="1">
    <source>
        <dbReference type="ARBA" id="ARBA00023254"/>
    </source>
</evidence>
<dbReference type="OrthoDB" id="65716at2759"/>
<dbReference type="EMBL" id="FXLY01000002">
    <property type="protein sequence ID" value="SMN18318.1"/>
    <property type="molecule type" value="Genomic_DNA"/>
</dbReference>
<accession>A0A1X7QY17</accession>
<dbReference type="AlphaFoldDB" id="A0A1X7QY17"/>
<keyword evidence="3" id="KW-1185">Reference proteome</keyword>